<dbReference type="PANTHER" id="PTHR10655:SF63">
    <property type="entry name" value="PHOSPHOLIPASE_CARBOXYLESTERASE_THIOESTERASE DOMAIN-CONTAINING PROTEIN"/>
    <property type="match status" value="1"/>
</dbReference>
<protein>
    <recommendedName>
        <fullName evidence="3">Phospholipase/carboxylesterase/thioesterase domain-containing protein</fullName>
    </recommendedName>
</protein>
<name>A0A1D2JL77_PARBR</name>
<dbReference type="InterPro" id="IPR003140">
    <property type="entry name" value="PLipase/COase/thioEstase"/>
</dbReference>
<sequence length="342" mass="37189">KSSKETTEAMAQQQTTPSPTIPSPLPFPKPTTIPPRGPHTHTLILLHGRGDSSLDFSTEFITLPLPISPSTSKHPLSTLPQRFPGVKFVFPGAKMGLSTFSGNMMMPQWFDVVSLDPPYEKQYELQREGLRSSVNYLLKLVKEEAAIVGGVGKVVVGGLSQGAVVALAAAMSFDAVEAGEALGGCVAMSGWLAFQKELMAFAGRERAVGDGCGDGDGDGAVDDTRNQDLEEDGENGWLRSTDPKVAVSAANWFRENVLGIPPIKVVDWQQITLPKTHLWIAHGALDTHLKPQYGEEGAKTLEKLGWNVTFMLYDELEHWYMPDELEDMAIYLDVVVGVPEAE</sequence>
<reference evidence="4 5" key="1">
    <citation type="submission" date="2016-06" db="EMBL/GenBank/DDBJ databases">
        <authorList>
            <person name="Kjaerup R.B."/>
            <person name="Dalgaard T.S."/>
            <person name="Juul-Madsen H.R."/>
        </authorList>
    </citation>
    <scope>NUCLEOTIDE SEQUENCE [LARGE SCALE GENOMIC DNA]</scope>
    <source>
        <strain evidence="4 5">Pb300</strain>
    </source>
</reference>
<evidence type="ECO:0000256" key="1">
    <source>
        <dbReference type="ARBA" id="ARBA00006499"/>
    </source>
</evidence>
<dbReference type="InterPro" id="IPR029058">
    <property type="entry name" value="AB_hydrolase_fold"/>
</dbReference>
<dbReference type="VEuPathDB" id="FungiDB:PADG_01991"/>
<dbReference type="SUPFAM" id="SSF53474">
    <property type="entry name" value="alpha/beta-Hydrolases"/>
    <property type="match status" value="1"/>
</dbReference>
<feature type="region of interest" description="Disordered" evidence="2">
    <location>
        <begin position="212"/>
        <end position="234"/>
    </location>
</feature>
<dbReference type="Proteomes" id="UP000242814">
    <property type="component" value="Unassembled WGS sequence"/>
</dbReference>
<dbReference type="PANTHER" id="PTHR10655">
    <property type="entry name" value="LYSOPHOSPHOLIPASE-RELATED"/>
    <property type="match status" value="1"/>
</dbReference>
<feature type="domain" description="Phospholipase/carboxylesterase/thioesterase" evidence="3">
    <location>
        <begin position="31"/>
        <end position="199"/>
    </location>
</feature>
<comment type="similarity">
    <text evidence="1">Belongs to the AB hydrolase superfamily. AB hydrolase 2 family.</text>
</comment>
<dbReference type="InterPro" id="IPR050565">
    <property type="entry name" value="LYPA1-2/EST-like"/>
</dbReference>
<dbReference type="GO" id="GO:0005737">
    <property type="term" value="C:cytoplasm"/>
    <property type="evidence" value="ECO:0007669"/>
    <property type="project" value="TreeGrafter"/>
</dbReference>
<evidence type="ECO:0000256" key="2">
    <source>
        <dbReference type="SAM" id="MobiDB-lite"/>
    </source>
</evidence>
<dbReference type="VEuPathDB" id="FungiDB:PABG_03421"/>
<dbReference type="Gene3D" id="3.40.50.1820">
    <property type="entry name" value="alpha/beta hydrolase"/>
    <property type="match status" value="1"/>
</dbReference>
<dbReference type="AlphaFoldDB" id="A0A1D2JL77"/>
<dbReference type="EMBL" id="LZYO01000039">
    <property type="protein sequence ID" value="ODH40683.1"/>
    <property type="molecule type" value="Genomic_DNA"/>
</dbReference>
<feature type="compositionally biased region" description="Low complexity" evidence="2">
    <location>
        <begin position="8"/>
        <end position="18"/>
    </location>
</feature>
<accession>A0A1D2JL77</accession>
<comment type="caution">
    <text evidence="4">The sequence shown here is derived from an EMBL/GenBank/DDBJ whole genome shotgun (WGS) entry which is preliminary data.</text>
</comment>
<organism evidence="4 5">
    <name type="scientific">Paracoccidioides brasiliensis</name>
    <dbReference type="NCBI Taxonomy" id="121759"/>
    <lineage>
        <taxon>Eukaryota</taxon>
        <taxon>Fungi</taxon>
        <taxon>Dikarya</taxon>
        <taxon>Ascomycota</taxon>
        <taxon>Pezizomycotina</taxon>
        <taxon>Eurotiomycetes</taxon>
        <taxon>Eurotiomycetidae</taxon>
        <taxon>Onygenales</taxon>
        <taxon>Ajellomycetaceae</taxon>
        <taxon>Paracoccidioides</taxon>
    </lineage>
</organism>
<evidence type="ECO:0000313" key="4">
    <source>
        <dbReference type="EMBL" id="ODH40683.1"/>
    </source>
</evidence>
<proteinExistence type="inferred from homology"/>
<evidence type="ECO:0000259" key="3">
    <source>
        <dbReference type="Pfam" id="PF02230"/>
    </source>
</evidence>
<feature type="region of interest" description="Disordered" evidence="2">
    <location>
        <begin position="1"/>
        <end position="42"/>
    </location>
</feature>
<feature type="compositionally biased region" description="Pro residues" evidence="2">
    <location>
        <begin position="19"/>
        <end position="37"/>
    </location>
</feature>
<dbReference type="GO" id="GO:0052689">
    <property type="term" value="F:carboxylic ester hydrolase activity"/>
    <property type="evidence" value="ECO:0007669"/>
    <property type="project" value="TreeGrafter"/>
</dbReference>
<dbReference type="GO" id="GO:0008474">
    <property type="term" value="F:palmitoyl-(protein) hydrolase activity"/>
    <property type="evidence" value="ECO:0007669"/>
    <property type="project" value="TreeGrafter"/>
</dbReference>
<dbReference type="Pfam" id="PF02230">
    <property type="entry name" value="Abhydrolase_2"/>
    <property type="match status" value="1"/>
</dbReference>
<gene>
    <name evidence="4" type="ORF">ACO22_01578</name>
</gene>
<feature type="non-terminal residue" evidence="4">
    <location>
        <position position="1"/>
    </location>
</feature>
<evidence type="ECO:0000313" key="5">
    <source>
        <dbReference type="Proteomes" id="UP000242814"/>
    </source>
</evidence>